<evidence type="ECO:0000313" key="5">
    <source>
        <dbReference type="EMBL" id="EWS80933.1"/>
    </source>
</evidence>
<dbReference type="CDD" id="cd02440">
    <property type="entry name" value="AdoMet_MTases"/>
    <property type="match status" value="1"/>
</dbReference>
<dbReference type="STRING" id="396014.BF93_00790"/>
<feature type="compositionally biased region" description="Basic and acidic residues" evidence="3">
    <location>
        <begin position="133"/>
        <end position="147"/>
    </location>
</feature>
<dbReference type="PANTHER" id="PTHR43861">
    <property type="entry name" value="TRANS-ACONITATE 2-METHYLTRANSFERASE-RELATED"/>
    <property type="match status" value="1"/>
</dbReference>
<keyword evidence="2" id="KW-0808">Transferase</keyword>
<protein>
    <recommendedName>
        <fullName evidence="4">Methyltransferase domain-containing protein</fullName>
    </recommendedName>
</protein>
<dbReference type="HOGENOM" id="CLU_060397_1_0_11"/>
<evidence type="ECO:0000256" key="3">
    <source>
        <dbReference type="SAM" id="MobiDB-lite"/>
    </source>
</evidence>
<dbReference type="Gene3D" id="3.40.50.150">
    <property type="entry name" value="Vaccinia Virus protein VP39"/>
    <property type="match status" value="1"/>
</dbReference>
<keyword evidence="6" id="KW-1185">Reference proteome</keyword>
<dbReference type="PANTHER" id="PTHR43861:SF1">
    <property type="entry name" value="TRANS-ACONITATE 2-METHYLTRANSFERASE"/>
    <property type="match status" value="1"/>
</dbReference>
<evidence type="ECO:0000259" key="4">
    <source>
        <dbReference type="Pfam" id="PF13649"/>
    </source>
</evidence>
<accession>Z9JSD7</accession>
<dbReference type="eggNOG" id="COG2226">
    <property type="taxonomic scope" value="Bacteria"/>
</dbReference>
<gene>
    <name evidence="5" type="ORF">BF93_00790</name>
</gene>
<dbReference type="PATRIC" id="fig|396014.3.peg.2197"/>
<evidence type="ECO:0000256" key="2">
    <source>
        <dbReference type="ARBA" id="ARBA00022679"/>
    </source>
</evidence>
<evidence type="ECO:0000256" key="1">
    <source>
        <dbReference type="ARBA" id="ARBA00022603"/>
    </source>
</evidence>
<organism evidence="5 6">
    <name type="scientific">Brachybacterium phenoliresistens</name>
    <dbReference type="NCBI Taxonomy" id="396014"/>
    <lineage>
        <taxon>Bacteria</taxon>
        <taxon>Bacillati</taxon>
        <taxon>Actinomycetota</taxon>
        <taxon>Actinomycetes</taxon>
        <taxon>Micrococcales</taxon>
        <taxon>Dermabacteraceae</taxon>
        <taxon>Brachybacterium</taxon>
    </lineage>
</organism>
<proteinExistence type="predicted"/>
<keyword evidence="1" id="KW-0489">Methyltransferase</keyword>
<dbReference type="AlphaFoldDB" id="Z9JSD7"/>
<feature type="region of interest" description="Disordered" evidence="3">
    <location>
        <begin position="133"/>
        <end position="176"/>
    </location>
</feature>
<dbReference type="SUPFAM" id="SSF53335">
    <property type="entry name" value="S-adenosyl-L-methionine-dependent methyltransferases"/>
    <property type="match status" value="1"/>
</dbReference>
<dbReference type="Pfam" id="PF13649">
    <property type="entry name" value="Methyltransf_25"/>
    <property type="match status" value="1"/>
</dbReference>
<feature type="domain" description="Methyltransferase" evidence="4">
    <location>
        <begin position="30"/>
        <end position="118"/>
    </location>
</feature>
<dbReference type="Proteomes" id="UP000023067">
    <property type="component" value="Unassembled WGS sequence"/>
</dbReference>
<feature type="compositionally biased region" description="Basic and acidic residues" evidence="3">
    <location>
        <begin position="154"/>
        <end position="167"/>
    </location>
</feature>
<reference evidence="5 6" key="1">
    <citation type="submission" date="2014-02" db="EMBL/GenBank/DDBJ databases">
        <title>Genome sequence of Brachybacterium phenoliresistens strain W13A50.</title>
        <authorList>
            <person name="Wang X."/>
        </authorList>
    </citation>
    <scope>NUCLEOTIDE SEQUENCE [LARGE SCALE GENOMIC DNA]</scope>
    <source>
        <strain evidence="5 6">W13A50</strain>
    </source>
</reference>
<dbReference type="InterPro" id="IPR029063">
    <property type="entry name" value="SAM-dependent_MTases_sf"/>
</dbReference>
<sequence length="223" mass="23539">MQAVGTMEATAPQDRALVERWAAQTAGPLLDLGCGPGQWTAHLAGRGHDVVGMDPAAGFLEIARRAHPAVRFRDGGVEDLDPAEPWGGILAWYSLIHLDPADVPAALARMHACLVPGGRALIGFFAADDSPRAQPERAADRAAKAERVNGGAARPERAADGAAHDPETPGPEPFPHAVATAYRWPAETMADLLQRAGFTLEHSEQRTDPGARPHAAILAVREG</sequence>
<evidence type="ECO:0000313" key="6">
    <source>
        <dbReference type="Proteomes" id="UP000023067"/>
    </source>
</evidence>
<name>Z9JSD7_9MICO</name>
<dbReference type="EMBL" id="JDYK01000010">
    <property type="protein sequence ID" value="EWS80933.1"/>
    <property type="molecule type" value="Genomic_DNA"/>
</dbReference>
<dbReference type="InterPro" id="IPR041698">
    <property type="entry name" value="Methyltransf_25"/>
</dbReference>
<comment type="caution">
    <text evidence="5">The sequence shown here is derived from an EMBL/GenBank/DDBJ whole genome shotgun (WGS) entry which is preliminary data.</text>
</comment>